<dbReference type="PANTHER" id="PTHR36414">
    <property type="entry name" value="PROTEIN SUR7"/>
    <property type="match status" value="1"/>
</dbReference>
<dbReference type="STRING" id="619300.G3AU14"/>
<keyword evidence="2" id="KW-0812">Transmembrane</keyword>
<evidence type="ECO:0000256" key="2">
    <source>
        <dbReference type="SAM" id="Phobius"/>
    </source>
</evidence>
<dbReference type="RefSeq" id="XP_007377361.1">
    <property type="nucleotide sequence ID" value="XM_007377299.1"/>
</dbReference>
<dbReference type="GO" id="GO:0006897">
    <property type="term" value="P:endocytosis"/>
    <property type="evidence" value="ECO:0007669"/>
    <property type="project" value="TreeGrafter"/>
</dbReference>
<dbReference type="GO" id="GO:0032185">
    <property type="term" value="P:septin cytoskeleton organization"/>
    <property type="evidence" value="ECO:0007669"/>
    <property type="project" value="TreeGrafter"/>
</dbReference>
<dbReference type="KEGG" id="spaa:SPAPADRAFT_157349"/>
<dbReference type="GeneID" id="18871076"/>
<organism evidence="4">
    <name type="scientific">Spathaspora passalidarum (strain NRRL Y-27907 / 11-Y1)</name>
    <dbReference type="NCBI Taxonomy" id="619300"/>
    <lineage>
        <taxon>Eukaryota</taxon>
        <taxon>Fungi</taxon>
        <taxon>Dikarya</taxon>
        <taxon>Ascomycota</taxon>
        <taxon>Saccharomycotina</taxon>
        <taxon>Pichiomycetes</taxon>
        <taxon>Debaryomycetaceae</taxon>
        <taxon>Spathaspora</taxon>
    </lineage>
</organism>
<feature type="region of interest" description="Disordered" evidence="1">
    <location>
        <begin position="222"/>
        <end position="251"/>
    </location>
</feature>
<dbReference type="GO" id="GO:0005886">
    <property type="term" value="C:plasma membrane"/>
    <property type="evidence" value="ECO:0007669"/>
    <property type="project" value="InterPro"/>
</dbReference>
<dbReference type="HOGENOM" id="CLU_059603_1_0_1"/>
<feature type="transmembrane region" description="Helical" evidence="2">
    <location>
        <begin position="108"/>
        <end position="133"/>
    </location>
</feature>
<keyword evidence="2" id="KW-0472">Membrane</keyword>
<dbReference type="EMBL" id="GL996505">
    <property type="protein sequence ID" value="EGW30390.1"/>
    <property type="molecule type" value="Genomic_DNA"/>
</dbReference>
<dbReference type="AlphaFoldDB" id="G3AU14"/>
<dbReference type="InterPro" id="IPR009571">
    <property type="entry name" value="SUR7/Rim9-like_fungi"/>
</dbReference>
<name>G3AU14_SPAPN</name>
<gene>
    <name evidence="3" type="ORF">SPAPADRAFT_157349</name>
</gene>
<dbReference type="GO" id="GO:0045121">
    <property type="term" value="C:membrane raft"/>
    <property type="evidence" value="ECO:0007669"/>
    <property type="project" value="TreeGrafter"/>
</dbReference>
<dbReference type="eggNOG" id="ENOG502RKFF">
    <property type="taxonomic scope" value="Eukaryota"/>
</dbReference>
<evidence type="ECO:0000313" key="3">
    <source>
        <dbReference type="EMBL" id="EGW30390.1"/>
    </source>
</evidence>
<sequence length="268" mass="29853">MRVIHTFLNQFFLVGATLLLVLTVISGTTNNSSLRNFYWLRADVAGIQNAPADTSVWTFWGVCDKSNFTNCILGPAFPISPTDNFGTTENIPTDFIDNRNTYFYLSRFAFAFAIIALAFTGLAVIVEFLAYCFELIDRVVIFLITFGVFFMAGFASMQTAVVVLARNAFRNGGRTSNVNATLLGVTWAAFACLVICWFLTFAANIAQSYRKHIDRVHEREAAQAPIADDSSFTRAAPPDEPKDTEDHTGGIRFFKIKRNQKVSDEESV</sequence>
<dbReference type="OrthoDB" id="5419460at2759"/>
<dbReference type="OMA" id="PLNKFYW"/>
<dbReference type="FunCoup" id="G3AU14">
    <property type="interactions" value="64"/>
</dbReference>
<dbReference type="PANTHER" id="PTHR36414:SF1">
    <property type="entry name" value="PROTEIN SUR7"/>
    <property type="match status" value="1"/>
</dbReference>
<dbReference type="Pfam" id="PF06687">
    <property type="entry name" value="SUR7"/>
    <property type="match status" value="1"/>
</dbReference>
<proteinExistence type="predicted"/>
<dbReference type="GO" id="GO:0005938">
    <property type="term" value="C:cell cortex"/>
    <property type="evidence" value="ECO:0007669"/>
    <property type="project" value="TreeGrafter"/>
</dbReference>
<accession>G3AU14</accession>
<dbReference type="Proteomes" id="UP000000709">
    <property type="component" value="Unassembled WGS sequence"/>
</dbReference>
<dbReference type="GO" id="GO:0030866">
    <property type="term" value="P:cortical actin cytoskeleton organization"/>
    <property type="evidence" value="ECO:0007669"/>
    <property type="project" value="TreeGrafter"/>
</dbReference>
<keyword evidence="2" id="KW-1133">Transmembrane helix</keyword>
<keyword evidence="4" id="KW-1185">Reference proteome</keyword>
<reference evidence="3 4" key="1">
    <citation type="journal article" date="2011" name="Proc. Natl. Acad. Sci. U.S.A.">
        <title>Comparative genomics of xylose-fermenting fungi for enhanced biofuel production.</title>
        <authorList>
            <person name="Wohlbach D.J."/>
            <person name="Kuo A."/>
            <person name="Sato T.K."/>
            <person name="Potts K.M."/>
            <person name="Salamov A.A."/>
            <person name="LaButti K.M."/>
            <person name="Sun H."/>
            <person name="Clum A."/>
            <person name="Pangilinan J.L."/>
            <person name="Lindquist E.A."/>
            <person name="Lucas S."/>
            <person name="Lapidus A."/>
            <person name="Jin M."/>
            <person name="Gunawan C."/>
            <person name="Balan V."/>
            <person name="Dale B.E."/>
            <person name="Jeffries T.W."/>
            <person name="Zinkel R."/>
            <person name="Barry K.W."/>
            <person name="Grigoriev I.V."/>
            <person name="Gasch A.P."/>
        </authorList>
    </citation>
    <scope>NUCLEOTIDE SEQUENCE [LARGE SCALE GENOMIC DNA]</scope>
    <source>
        <strain evidence="4">NRRL Y-27907 / 11-Y1</strain>
    </source>
</reference>
<dbReference type="InParanoid" id="G3AU14"/>
<feature type="transmembrane region" description="Helical" evidence="2">
    <location>
        <begin position="140"/>
        <end position="165"/>
    </location>
</feature>
<feature type="compositionally biased region" description="Basic and acidic residues" evidence="1">
    <location>
        <begin position="237"/>
        <end position="249"/>
    </location>
</feature>
<protein>
    <submittedName>
        <fullName evidence="3">Uncharacterized protein</fullName>
    </submittedName>
</protein>
<evidence type="ECO:0000256" key="1">
    <source>
        <dbReference type="SAM" id="MobiDB-lite"/>
    </source>
</evidence>
<feature type="transmembrane region" description="Helical" evidence="2">
    <location>
        <begin position="185"/>
        <end position="206"/>
    </location>
</feature>
<dbReference type="GO" id="GO:0031505">
    <property type="term" value="P:fungal-type cell wall organization"/>
    <property type="evidence" value="ECO:0007669"/>
    <property type="project" value="TreeGrafter"/>
</dbReference>
<evidence type="ECO:0000313" key="4">
    <source>
        <dbReference type="Proteomes" id="UP000000709"/>
    </source>
</evidence>